<sequence>MMHLNNLSGDCFWVWHGRGLRNPLGSLGYKVSYTKSQTWGRCIVFKKPSQNLFGPNCEVEVLSFWKENRVFEKSVETRRGKPLFRFLEGPPTANGLPHHGHIRTRMFKDLVLRYAAMRGHYVPRVAGWDTHGLPVELEVQSELGLKFKEDIEAFGLSRFAEECKKNVFKYETEWRRLTERIGFWLDLEHAYITFKNEYIESVWWSLKQLYNKGLIYKGFKVVPYCPRDETPLSSHEVALGYDEADDPSVYVKFRIIEGPHKDEVLLVWTTTPWTLPSNVGIAVNPSANYALVEVNGEKLLCVVNRLKAVFGGVSPLKLYKGSELIGARYAPPYDYVKSDGDKYRVVGYENVSVEDGTGILHMAPAFGEEDYEVCRKNGLAFFQPVDSKGRFTSDVEWLKGVFVKEADQQIISDLKRRGLLVKAERIKHTYPFCWRCGSPLLYYAWPTWFIRTTAQKSRIQELNQQIEWYPSHIRDGRFGEFLREMVDWALSRNRYWGTPLPIWECAKCGNRVAVGSMKELLELAIKKPERLELHRPFVDEFVLRCGVCGGDMRRVSEVIDVWYDSGSASFARFHYPFEGVEEFKANYPVDFISEGVDQTRGWFYSLHVLGTLLFDEKAYRKCVVIGLVLNEKGEKMSKSKKNFVDPWLLLERYGADPFRWHILGSTPIWEPIKFGEAGVAEAQRRFFNILENSITFFLTYAELDGFDPKLNVVPPEERPPIDRWLLTELSNLVGNVTLWLDEFEVNRAVIAAERFVVEDLSQWYIRRSRRRFWKEEKDRDKWSAYSTLYEVLLTLSKLLAPIIPFTSEKIYQTLRSEGEPFSVHLCDYPVKGFEDHKAHSGVAASRLVVEAFRAARNEAKIKTRMPLKLGLVYCEDDIWKGVEENMDIVLDEVNVKELRRLTSLKGYIKYAVKPKLGAIGRRFKSKAKSVLELIEANNEQLAVQLSESGSANLLLDGEEVKLTYDELELLLGTQPGYAHYGRGGVHVFLNTEVDKKMEREWLMREVVRRIQLTRKELNLKYDEKVGLLLWVDDESLKSVIQEYAEHIMRETLAESLEFNESAKNSVKHQVEEYTLWVKLKTRS</sequence>
<proteinExistence type="inferred from homology"/>
<dbReference type="GO" id="GO:0000049">
    <property type="term" value="F:tRNA binding"/>
    <property type="evidence" value="ECO:0007669"/>
    <property type="project" value="InterPro"/>
</dbReference>
<dbReference type="SUPFAM" id="SSF52374">
    <property type="entry name" value="Nucleotidylyl transferase"/>
    <property type="match status" value="1"/>
</dbReference>
<evidence type="ECO:0000256" key="14">
    <source>
        <dbReference type="HAMAP-Rule" id="MF_02003"/>
    </source>
</evidence>
<dbReference type="InterPro" id="IPR002300">
    <property type="entry name" value="aa-tRNA-synth_Ia"/>
</dbReference>
<evidence type="ECO:0000313" key="18">
    <source>
        <dbReference type="Proteomes" id="UP000241120"/>
    </source>
</evidence>
<dbReference type="GO" id="GO:0006428">
    <property type="term" value="P:isoleucyl-tRNA aminoacylation"/>
    <property type="evidence" value="ECO:0007669"/>
    <property type="project" value="UniProtKB-UniRule"/>
</dbReference>
<dbReference type="EC" id="6.1.1.5" evidence="14"/>
<keyword evidence="7 14" id="KW-0547">Nucleotide-binding</keyword>
<evidence type="ECO:0000259" key="15">
    <source>
        <dbReference type="Pfam" id="PF00133"/>
    </source>
</evidence>
<feature type="domain" description="Methionyl/Valyl/Leucyl/Isoleucyl-tRNA synthetase anticodon-binding" evidence="16">
    <location>
        <begin position="722"/>
        <end position="868"/>
    </location>
</feature>
<gene>
    <name evidence="14" type="primary">ileS</name>
    <name evidence="17" type="ORF">B9Q05_00050</name>
</gene>
<dbReference type="EMBL" id="NEXG01000001">
    <property type="protein sequence ID" value="PSO03287.1"/>
    <property type="molecule type" value="Genomic_DNA"/>
</dbReference>
<evidence type="ECO:0000259" key="16">
    <source>
        <dbReference type="Pfam" id="PF08264"/>
    </source>
</evidence>
<dbReference type="InterPro" id="IPR009008">
    <property type="entry name" value="Val/Leu/Ile-tRNA-synth_edit"/>
</dbReference>
<evidence type="ECO:0000256" key="3">
    <source>
        <dbReference type="ARBA" id="ARBA00011245"/>
    </source>
</evidence>
<dbReference type="SUPFAM" id="SSF50677">
    <property type="entry name" value="ValRS/IleRS/LeuRS editing domain"/>
    <property type="match status" value="1"/>
</dbReference>
<dbReference type="GO" id="GO:0008270">
    <property type="term" value="F:zinc ion binding"/>
    <property type="evidence" value="ECO:0007669"/>
    <property type="project" value="UniProtKB-UniRule"/>
</dbReference>
<evidence type="ECO:0000256" key="1">
    <source>
        <dbReference type="ARBA" id="ARBA00001947"/>
    </source>
</evidence>
<dbReference type="Pfam" id="PF08264">
    <property type="entry name" value="Anticodon_1"/>
    <property type="match status" value="1"/>
</dbReference>
<feature type="domain" description="Aminoacyl-tRNA synthetase class Ia" evidence="15">
    <location>
        <begin position="61"/>
        <end position="667"/>
    </location>
</feature>
<dbReference type="Proteomes" id="UP000241120">
    <property type="component" value="Unassembled WGS sequence"/>
</dbReference>
<dbReference type="PRINTS" id="PR00984">
    <property type="entry name" value="TRNASYNTHILE"/>
</dbReference>
<organism evidence="17 18">
    <name type="scientific">Candidatus Marsarchaeota G2 archaeon ECH_B_1</name>
    <dbReference type="NCBI Taxonomy" id="1978159"/>
    <lineage>
        <taxon>Archaea</taxon>
        <taxon>Candidatus Marsarchaeota</taxon>
        <taxon>Candidatus Marsarchaeota group 2</taxon>
    </lineage>
</organism>
<dbReference type="InterPro" id="IPR023586">
    <property type="entry name" value="Ile-tRNA-ligase_type2"/>
</dbReference>
<evidence type="ECO:0000256" key="5">
    <source>
        <dbReference type="ARBA" id="ARBA00022598"/>
    </source>
</evidence>
<dbReference type="Pfam" id="PF19302">
    <property type="entry name" value="DUF5915"/>
    <property type="match status" value="1"/>
</dbReference>
<dbReference type="Pfam" id="PF00133">
    <property type="entry name" value="tRNA-synt_1"/>
    <property type="match status" value="1"/>
</dbReference>
<dbReference type="InterPro" id="IPR009080">
    <property type="entry name" value="tRNAsynth_Ia_anticodon-bd"/>
</dbReference>
<keyword evidence="10 14" id="KW-0648">Protein biosynthesis</keyword>
<dbReference type="GO" id="GO:0002161">
    <property type="term" value="F:aminoacyl-tRNA deacylase activity"/>
    <property type="evidence" value="ECO:0007669"/>
    <property type="project" value="InterPro"/>
</dbReference>
<dbReference type="HAMAP" id="MF_02003">
    <property type="entry name" value="Ile_tRNA_synth_type2"/>
    <property type="match status" value="1"/>
</dbReference>
<evidence type="ECO:0000313" key="17">
    <source>
        <dbReference type="EMBL" id="PSO03287.1"/>
    </source>
</evidence>
<dbReference type="SUPFAM" id="SSF47323">
    <property type="entry name" value="Anticodon-binding domain of a subclass of class I aminoacyl-tRNA synthetases"/>
    <property type="match status" value="2"/>
</dbReference>
<dbReference type="FunFam" id="3.40.50.620:FF:000063">
    <property type="entry name" value="Isoleucine--tRNA ligase"/>
    <property type="match status" value="1"/>
</dbReference>
<dbReference type="InterPro" id="IPR013155">
    <property type="entry name" value="M/V/L/I-tRNA-synth_anticd-bd"/>
</dbReference>
<comment type="domain">
    <text evidence="14">IleRS has two distinct active sites: one for aminoacylation and one for editing. The misactivated valine is translocated from the active site to the editing site, which sterically excludes the correctly activated isoleucine. The single editing site contains two valyl binding pockets, one specific for each substrate (Val-AMP or Val-tRNA(Ile)).</text>
</comment>
<dbReference type="InterPro" id="IPR002301">
    <property type="entry name" value="Ile-tRNA-ligase"/>
</dbReference>
<dbReference type="InterPro" id="IPR033709">
    <property type="entry name" value="Anticodon_Ile_ABEc"/>
</dbReference>
<feature type="short sequence motif" description="'KMSKS' region" evidence="14">
    <location>
        <begin position="635"/>
        <end position="639"/>
    </location>
</feature>
<dbReference type="CDD" id="cd07961">
    <property type="entry name" value="Anticodon_Ia_Ile_ABEc"/>
    <property type="match status" value="1"/>
</dbReference>
<dbReference type="FunFam" id="3.40.50.620:FF:000075">
    <property type="entry name" value="Isoleucine--tRNA ligase"/>
    <property type="match status" value="1"/>
</dbReference>
<accession>A0A2R6BXC7</accession>
<dbReference type="Gene3D" id="3.90.740.10">
    <property type="entry name" value="Valyl/Leucyl/Isoleucyl-tRNA synthetase, editing domain"/>
    <property type="match status" value="1"/>
</dbReference>
<dbReference type="NCBIfam" id="TIGR00392">
    <property type="entry name" value="ileS"/>
    <property type="match status" value="1"/>
</dbReference>
<dbReference type="PANTHER" id="PTHR42780">
    <property type="entry name" value="SOLEUCYL-TRNA SYNTHETASE"/>
    <property type="match status" value="1"/>
</dbReference>
<dbReference type="AlphaFoldDB" id="A0A2R6BXC7"/>
<dbReference type="CDD" id="cd00818">
    <property type="entry name" value="IleRS_core"/>
    <property type="match status" value="1"/>
</dbReference>
<comment type="similarity">
    <text evidence="14">Belongs to the class-I aminoacyl-tRNA synthetase family. IleS type 2 subfamily.</text>
</comment>
<comment type="subunit">
    <text evidence="3 14">Monomer.</text>
</comment>
<dbReference type="GO" id="GO:0005737">
    <property type="term" value="C:cytoplasm"/>
    <property type="evidence" value="ECO:0007669"/>
    <property type="project" value="UniProtKB-SubCell"/>
</dbReference>
<evidence type="ECO:0000256" key="9">
    <source>
        <dbReference type="ARBA" id="ARBA00022840"/>
    </source>
</evidence>
<keyword evidence="5 14" id="KW-0436">Ligase</keyword>
<keyword evidence="6 14" id="KW-0479">Metal-binding</keyword>
<comment type="cofactor">
    <cofactor evidence="1 14">
        <name>Zn(2+)</name>
        <dbReference type="ChEBI" id="CHEBI:29105"/>
    </cofactor>
</comment>
<evidence type="ECO:0000256" key="4">
    <source>
        <dbReference type="ARBA" id="ARBA00022490"/>
    </source>
</evidence>
<keyword evidence="11 14" id="KW-0030">Aminoacyl-tRNA synthetase</keyword>
<comment type="catalytic activity">
    <reaction evidence="13 14">
        <text>tRNA(Ile) + L-isoleucine + ATP = L-isoleucyl-tRNA(Ile) + AMP + diphosphate</text>
        <dbReference type="Rhea" id="RHEA:11060"/>
        <dbReference type="Rhea" id="RHEA-COMP:9666"/>
        <dbReference type="Rhea" id="RHEA-COMP:9695"/>
        <dbReference type="ChEBI" id="CHEBI:30616"/>
        <dbReference type="ChEBI" id="CHEBI:33019"/>
        <dbReference type="ChEBI" id="CHEBI:58045"/>
        <dbReference type="ChEBI" id="CHEBI:78442"/>
        <dbReference type="ChEBI" id="CHEBI:78528"/>
        <dbReference type="ChEBI" id="CHEBI:456215"/>
        <dbReference type="EC" id="6.1.1.5"/>
    </reaction>
</comment>
<dbReference type="Gene3D" id="1.10.730.10">
    <property type="entry name" value="Isoleucyl-tRNA Synthetase, Domain 1"/>
    <property type="match status" value="1"/>
</dbReference>
<evidence type="ECO:0000256" key="11">
    <source>
        <dbReference type="ARBA" id="ARBA00023146"/>
    </source>
</evidence>
<evidence type="ECO:0000256" key="7">
    <source>
        <dbReference type="ARBA" id="ARBA00022741"/>
    </source>
</evidence>
<dbReference type="PANTHER" id="PTHR42780:SF1">
    <property type="entry name" value="ISOLEUCINE--TRNA LIGASE, CYTOPLASMIC"/>
    <property type="match status" value="1"/>
</dbReference>
<comment type="subcellular location">
    <subcellularLocation>
        <location evidence="2 14">Cytoplasm</location>
    </subcellularLocation>
</comment>
<dbReference type="Gene3D" id="3.30.720.200">
    <property type="match status" value="1"/>
</dbReference>
<keyword evidence="9 14" id="KW-0067">ATP-binding</keyword>
<feature type="short sequence motif" description="'HIGH' region" evidence="14">
    <location>
        <begin position="91"/>
        <end position="101"/>
    </location>
</feature>
<evidence type="ECO:0000256" key="6">
    <source>
        <dbReference type="ARBA" id="ARBA00022723"/>
    </source>
</evidence>
<dbReference type="Gene3D" id="3.40.50.620">
    <property type="entry name" value="HUPs"/>
    <property type="match status" value="2"/>
</dbReference>
<feature type="binding site" evidence="14">
    <location>
        <position position="638"/>
    </location>
    <ligand>
        <name>ATP</name>
        <dbReference type="ChEBI" id="CHEBI:30616"/>
    </ligand>
</feature>
<name>A0A2R6BXC7_9ARCH</name>
<protein>
    <recommendedName>
        <fullName evidence="14">Isoleucine--tRNA ligase</fullName>
        <ecNumber evidence="14">6.1.1.5</ecNumber>
    </recommendedName>
    <alternativeName>
        <fullName evidence="14">Isoleucyl-tRNA synthetase</fullName>
        <shortName evidence="14">IleRS</shortName>
    </alternativeName>
</protein>
<keyword evidence="4 14" id="KW-0963">Cytoplasm</keyword>
<dbReference type="GO" id="GO:0004822">
    <property type="term" value="F:isoleucine-tRNA ligase activity"/>
    <property type="evidence" value="ECO:0007669"/>
    <property type="project" value="UniProtKB-UniRule"/>
</dbReference>
<keyword evidence="8 14" id="KW-0862">Zinc</keyword>
<comment type="function">
    <text evidence="12 14">Catalyzes the attachment of isoleucine to tRNA(Ile). As IleRS can inadvertently accommodate and process structurally similar amino acids such as valine, to avoid such errors it has two additional distinct tRNA(Ile)-dependent editing activities. One activity is designated as 'pretransfer' editing and involves the hydrolysis of activated Val-AMP. The other activity is designated 'posttransfer' editing and involves deacylation of mischarged Val-tRNA(Ile).</text>
</comment>
<evidence type="ECO:0000256" key="10">
    <source>
        <dbReference type="ARBA" id="ARBA00022917"/>
    </source>
</evidence>
<reference evidence="17 18" key="1">
    <citation type="submission" date="2017-04" db="EMBL/GenBank/DDBJ databases">
        <title>Novel microbial lineages endemic to geothermal iron-oxide mats fill important gaps in the evolutionary history of Archaea.</title>
        <authorList>
            <person name="Jay Z.J."/>
            <person name="Beam J.P."/>
            <person name="Dlakic M."/>
            <person name="Rusch D.B."/>
            <person name="Kozubal M.A."/>
            <person name="Inskeep W.P."/>
        </authorList>
    </citation>
    <scope>NUCLEOTIDE SEQUENCE [LARGE SCALE GENOMIC DNA]</scope>
    <source>
        <strain evidence="17">ECH_B_1</strain>
    </source>
</reference>
<comment type="caution">
    <text evidence="17">The sequence shown here is derived from an EMBL/GenBank/DDBJ whole genome shotgun (WGS) entry which is preliminary data.</text>
</comment>
<evidence type="ECO:0000256" key="2">
    <source>
        <dbReference type="ARBA" id="ARBA00004496"/>
    </source>
</evidence>
<dbReference type="InterPro" id="IPR014729">
    <property type="entry name" value="Rossmann-like_a/b/a_fold"/>
</dbReference>
<evidence type="ECO:0000256" key="13">
    <source>
        <dbReference type="ARBA" id="ARBA00048359"/>
    </source>
</evidence>
<evidence type="ECO:0000256" key="8">
    <source>
        <dbReference type="ARBA" id="ARBA00022833"/>
    </source>
</evidence>
<evidence type="ECO:0000256" key="12">
    <source>
        <dbReference type="ARBA" id="ARBA00025217"/>
    </source>
</evidence>
<dbReference type="GO" id="GO:0005524">
    <property type="term" value="F:ATP binding"/>
    <property type="evidence" value="ECO:0007669"/>
    <property type="project" value="UniProtKB-UniRule"/>
</dbReference>